<dbReference type="Gene3D" id="3.40.630.30">
    <property type="match status" value="1"/>
</dbReference>
<dbReference type="CDD" id="cd04301">
    <property type="entry name" value="NAT_SF"/>
    <property type="match status" value="1"/>
</dbReference>
<reference evidence="1" key="1">
    <citation type="journal article" date="2021" name="G3 (Bethesda)">
        <title>Genome and transcriptome analysis of the beet armyworm Spodoptera exigua reveals targets for pest control. .</title>
        <authorList>
            <person name="Simon S."/>
            <person name="Breeschoten T."/>
            <person name="Jansen H.J."/>
            <person name="Dirks R.P."/>
            <person name="Schranz M.E."/>
            <person name="Ros V.I.D."/>
        </authorList>
    </citation>
    <scope>NUCLEOTIDE SEQUENCE</scope>
    <source>
        <strain evidence="1">TB_SE_WUR_2020</strain>
    </source>
</reference>
<accession>A0A922MPA8</accession>
<protein>
    <submittedName>
        <fullName evidence="1">Uncharacterized protein</fullName>
    </submittedName>
</protein>
<evidence type="ECO:0000313" key="2">
    <source>
        <dbReference type="Proteomes" id="UP000814243"/>
    </source>
</evidence>
<gene>
    <name evidence="1" type="ORF">HF086_007307</name>
</gene>
<evidence type="ECO:0000313" key="1">
    <source>
        <dbReference type="EMBL" id="KAH9640736.1"/>
    </source>
</evidence>
<organism evidence="1 2">
    <name type="scientific">Spodoptera exigua</name>
    <name type="common">Beet armyworm</name>
    <name type="synonym">Noctua fulgens</name>
    <dbReference type="NCBI Taxonomy" id="7107"/>
    <lineage>
        <taxon>Eukaryota</taxon>
        <taxon>Metazoa</taxon>
        <taxon>Ecdysozoa</taxon>
        <taxon>Arthropoda</taxon>
        <taxon>Hexapoda</taxon>
        <taxon>Insecta</taxon>
        <taxon>Pterygota</taxon>
        <taxon>Neoptera</taxon>
        <taxon>Endopterygota</taxon>
        <taxon>Lepidoptera</taxon>
        <taxon>Glossata</taxon>
        <taxon>Ditrysia</taxon>
        <taxon>Noctuoidea</taxon>
        <taxon>Noctuidae</taxon>
        <taxon>Amphipyrinae</taxon>
        <taxon>Spodoptera</taxon>
    </lineage>
</organism>
<dbReference type="EMBL" id="JACEFF010000276">
    <property type="protein sequence ID" value="KAH9640736.1"/>
    <property type="molecule type" value="Genomic_DNA"/>
</dbReference>
<comment type="caution">
    <text evidence="1">The sequence shown here is derived from an EMBL/GenBank/DDBJ whole genome shotgun (WGS) entry which is preliminary data.</text>
</comment>
<name>A0A922MPA8_SPOEX</name>
<dbReference type="AlphaFoldDB" id="A0A922MPA8"/>
<dbReference type="Proteomes" id="UP000814243">
    <property type="component" value="Unassembled WGS sequence"/>
</dbReference>
<sequence>MSQPLKVWSKFSVTKKDGSVLNLRIVDIPKDPKLLEKALDYFFNYFIKEERTFKAADTEDDQINDIIGASLLVLQTKADETKKHTFMAKELNKVSQMAEDLAEIYDDRRAFNLDPYLLCRGVFVCPEYRGLGIAQELLRIRRLISKEYGIPITGAWMTSPGTQKAAERDGWETVCEVKFSDL</sequence>
<dbReference type="SUPFAM" id="SSF55729">
    <property type="entry name" value="Acyl-CoA N-acyltransferases (Nat)"/>
    <property type="match status" value="1"/>
</dbReference>
<proteinExistence type="predicted"/>
<dbReference type="InterPro" id="IPR016181">
    <property type="entry name" value="Acyl_CoA_acyltransferase"/>
</dbReference>